<sequence length="130" mass="15337">MAVAAKAIETKASFGHNRFIEVCVGVACPNRIDHDMPRDQSLNSPPARRWHNRFRDHAHTTSRLRTCRSLRRHRRWVRLHYRPFDIRAIFDWMVSPPNRQGPPLCCDPPCPQRPTPQRLVGMERVPHFRN</sequence>
<dbReference type="AlphaFoldDB" id="A0A2Z2PQA7"/>
<protein>
    <submittedName>
        <fullName evidence="1">Uncharacterized protein</fullName>
    </submittedName>
</protein>
<keyword evidence="1" id="KW-0614">Plasmid</keyword>
<geneLocation type="plasmid" evidence="1">
    <name>pTi_CFBP4423</name>
</geneLocation>
<reference evidence="1" key="1">
    <citation type="submission" date="2016-10" db="EMBL/GenBank/DDBJ databases">
        <title>Agrobacterium Ti plasmids: Classification based on T-DNA and Vir regions organization.</title>
        <authorList>
            <person name="Nabi N."/>
            <person name="Vial L."/>
            <person name="Ben Hafsa A."/>
            <person name="Chapulliot D."/>
            <person name="Berard A."/>
            <person name="Chauveau A."/>
            <person name="Le Paslier M.-C."/>
            <person name="Harzallah Skhiri F."/>
            <person name="Brunel D."/>
            <person name="Nesme X."/>
            <person name="Chaouachi M."/>
        </authorList>
    </citation>
    <scope>NUCLEOTIDE SEQUENCE</scope>
    <source>
        <strain evidence="1">CFBP4423</strain>
        <plasmid evidence="1">pTi_CFBP4423</plasmid>
    </source>
</reference>
<dbReference type="EMBL" id="KY000049">
    <property type="protein sequence ID" value="ASK44908.1"/>
    <property type="molecule type" value="Genomic_DNA"/>
</dbReference>
<accession>A0A2Z2PQA7</accession>
<evidence type="ECO:0000313" key="1">
    <source>
        <dbReference type="EMBL" id="ASK44908.1"/>
    </source>
</evidence>
<organism evidence="1">
    <name type="scientific">Rhizobium rhizogenes</name>
    <name type="common">Agrobacterium rhizogenes</name>
    <dbReference type="NCBI Taxonomy" id="359"/>
    <lineage>
        <taxon>Bacteria</taxon>
        <taxon>Pseudomonadati</taxon>
        <taxon>Pseudomonadota</taxon>
        <taxon>Alphaproteobacteria</taxon>
        <taxon>Hyphomicrobiales</taxon>
        <taxon>Rhizobiaceae</taxon>
        <taxon>Rhizobium/Agrobacterium group</taxon>
        <taxon>Rhizobium</taxon>
    </lineage>
</organism>
<name>A0A2Z2PQA7_RHIRH</name>
<proteinExistence type="predicted"/>